<sequence>MAEGFDLAIRLGELPDSGLIARKLEDAALCLVASPGYVAAAGMPENVADLEQHLCLPFMLPSSGRIAPWVFRDGGQDIDWLPPSNVAVSDDVLGVVSMAQNGAGICQTYDFVVQEQVRAGHLVEVLPHLRGRTRPFSVIYAPHRRQSAASRALIDMLIASAAAGPVCRAPVSQMP</sequence>
<proteinExistence type="inferred from homology"/>
<evidence type="ECO:0000313" key="3">
    <source>
        <dbReference type="EMBL" id="CAB3763948.1"/>
    </source>
</evidence>
<dbReference type="Proteomes" id="UP000494135">
    <property type="component" value="Unassembled WGS sequence"/>
</dbReference>
<dbReference type="PANTHER" id="PTHR30537:SF5">
    <property type="entry name" value="HTH-TYPE TRANSCRIPTIONAL ACTIVATOR TTDR-RELATED"/>
    <property type="match status" value="1"/>
</dbReference>
<protein>
    <recommendedName>
        <fullName evidence="2">LysR substrate-binding domain-containing protein</fullName>
    </recommendedName>
</protein>
<name>A0A6J5EBP7_9BURK</name>
<accession>A0A6J5EBP7</accession>
<evidence type="ECO:0000313" key="4">
    <source>
        <dbReference type="Proteomes" id="UP000494135"/>
    </source>
</evidence>
<feature type="domain" description="LysR substrate-binding" evidence="2">
    <location>
        <begin position="2"/>
        <end position="160"/>
    </location>
</feature>
<organism evidence="3 4">
    <name type="scientific">Burkholderia puraquae</name>
    <dbReference type="NCBI Taxonomy" id="1904757"/>
    <lineage>
        <taxon>Bacteria</taxon>
        <taxon>Pseudomonadati</taxon>
        <taxon>Pseudomonadota</taxon>
        <taxon>Betaproteobacteria</taxon>
        <taxon>Burkholderiales</taxon>
        <taxon>Burkholderiaceae</taxon>
        <taxon>Burkholderia</taxon>
        <taxon>Burkholderia cepacia complex</taxon>
    </lineage>
</organism>
<dbReference type="AlphaFoldDB" id="A0A6J5EBP7"/>
<dbReference type="Pfam" id="PF03466">
    <property type="entry name" value="LysR_substrate"/>
    <property type="match status" value="1"/>
</dbReference>
<dbReference type="InterPro" id="IPR005119">
    <property type="entry name" value="LysR_subst-bd"/>
</dbReference>
<dbReference type="SUPFAM" id="SSF53850">
    <property type="entry name" value="Periplasmic binding protein-like II"/>
    <property type="match status" value="1"/>
</dbReference>
<dbReference type="CDD" id="cd08422">
    <property type="entry name" value="PBP2_CrgA_like"/>
    <property type="match status" value="1"/>
</dbReference>
<dbReference type="Gene3D" id="3.40.190.290">
    <property type="match status" value="1"/>
</dbReference>
<reference evidence="3 4" key="1">
    <citation type="submission" date="2020-04" db="EMBL/GenBank/DDBJ databases">
        <authorList>
            <person name="De Canck E."/>
        </authorList>
    </citation>
    <scope>NUCLEOTIDE SEQUENCE [LARGE SCALE GENOMIC DNA]</scope>
    <source>
        <strain evidence="3 4">LMG 29660</strain>
    </source>
</reference>
<dbReference type="PANTHER" id="PTHR30537">
    <property type="entry name" value="HTH-TYPE TRANSCRIPTIONAL REGULATOR"/>
    <property type="match status" value="1"/>
</dbReference>
<dbReference type="EMBL" id="CADIKG010000014">
    <property type="protein sequence ID" value="CAB3763948.1"/>
    <property type="molecule type" value="Genomic_DNA"/>
</dbReference>
<gene>
    <name evidence="3" type="ORF">LMG29660_04878</name>
</gene>
<evidence type="ECO:0000259" key="2">
    <source>
        <dbReference type="Pfam" id="PF03466"/>
    </source>
</evidence>
<evidence type="ECO:0000256" key="1">
    <source>
        <dbReference type="ARBA" id="ARBA00009437"/>
    </source>
</evidence>
<dbReference type="InterPro" id="IPR058163">
    <property type="entry name" value="LysR-type_TF_proteobact-type"/>
</dbReference>
<comment type="similarity">
    <text evidence="1">Belongs to the LysR transcriptional regulatory family.</text>
</comment>